<dbReference type="AlphaFoldDB" id="A0A443PSY1"/>
<gene>
    <name evidence="1" type="ORF">CKAN_02317700</name>
</gene>
<accession>A0A443PSY1</accession>
<dbReference type="EMBL" id="QPKB01000010">
    <property type="protein sequence ID" value="RWR93900.1"/>
    <property type="molecule type" value="Genomic_DNA"/>
</dbReference>
<proteinExistence type="predicted"/>
<evidence type="ECO:0000313" key="2">
    <source>
        <dbReference type="Proteomes" id="UP000283530"/>
    </source>
</evidence>
<organism evidence="1 2">
    <name type="scientific">Cinnamomum micranthum f. kanehirae</name>
    <dbReference type="NCBI Taxonomy" id="337451"/>
    <lineage>
        <taxon>Eukaryota</taxon>
        <taxon>Viridiplantae</taxon>
        <taxon>Streptophyta</taxon>
        <taxon>Embryophyta</taxon>
        <taxon>Tracheophyta</taxon>
        <taxon>Spermatophyta</taxon>
        <taxon>Magnoliopsida</taxon>
        <taxon>Magnoliidae</taxon>
        <taxon>Laurales</taxon>
        <taxon>Lauraceae</taxon>
        <taxon>Cinnamomum</taxon>
    </lineage>
</organism>
<comment type="caution">
    <text evidence="1">The sequence shown here is derived from an EMBL/GenBank/DDBJ whole genome shotgun (WGS) entry which is preliminary data.</text>
</comment>
<reference evidence="1 2" key="1">
    <citation type="journal article" date="2019" name="Nat. Plants">
        <title>Stout camphor tree genome fills gaps in understanding of flowering plant genome evolution.</title>
        <authorList>
            <person name="Chaw S.M."/>
            <person name="Liu Y.C."/>
            <person name="Wu Y.W."/>
            <person name="Wang H.Y."/>
            <person name="Lin C.I."/>
            <person name="Wu C.S."/>
            <person name="Ke H.M."/>
            <person name="Chang L.Y."/>
            <person name="Hsu C.Y."/>
            <person name="Yang H.T."/>
            <person name="Sudianto E."/>
            <person name="Hsu M.H."/>
            <person name="Wu K.P."/>
            <person name="Wang L.N."/>
            <person name="Leebens-Mack J.H."/>
            <person name="Tsai I.J."/>
        </authorList>
    </citation>
    <scope>NUCLEOTIDE SEQUENCE [LARGE SCALE GENOMIC DNA]</scope>
    <source>
        <strain evidence="2">cv. Chaw 1501</strain>
        <tissue evidence="1">Young leaves</tissue>
    </source>
</reference>
<dbReference type="Proteomes" id="UP000283530">
    <property type="component" value="Unassembled WGS sequence"/>
</dbReference>
<name>A0A443PSY1_9MAGN</name>
<evidence type="ECO:0000313" key="1">
    <source>
        <dbReference type="EMBL" id="RWR93900.1"/>
    </source>
</evidence>
<keyword evidence="2" id="KW-1185">Reference proteome</keyword>
<sequence length="158" mass="17839">MPQRAHGLVGAWSKVELHDQGHSHGLHGLLSRCLFPSDVKVCAYQMLARSRRFLGSKGRNRIGWVLVPVGFHRLGSAIHLSRSSEDDHHGGGGSNLGSYDFYRSIDDASKSRHVKRTHEILLEHINKWFVCNLKRYGSLLEGCGNDWNKLTRSSIIRK</sequence>
<protein>
    <submittedName>
        <fullName evidence="1">Uncharacterized protein</fullName>
    </submittedName>
</protein>
<dbReference type="OrthoDB" id="185373at2759"/>